<keyword evidence="1" id="KW-0472">Membrane</keyword>
<proteinExistence type="predicted"/>
<reference evidence="2 3" key="1">
    <citation type="submission" date="2023-11" db="EMBL/GenBank/DDBJ databases">
        <title>Bacillus jintuensis, isolated from a mudflat on the Beibu Gulf coast.</title>
        <authorList>
            <person name="Li M."/>
        </authorList>
    </citation>
    <scope>NUCLEOTIDE SEQUENCE [LARGE SCALE GENOMIC DNA]</scope>
    <source>
        <strain evidence="2 3">31A1R</strain>
    </source>
</reference>
<evidence type="ECO:0000313" key="2">
    <source>
        <dbReference type="EMBL" id="MDZ5473620.1"/>
    </source>
</evidence>
<dbReference type="RefSeq" id="WP_322447915.1">
    <property type="nucleotide sequence ID" value="NZ_JAXOFX010000015.1"/>
</dbReference>
<evidence type="ECO:0000313" key="3">
    <source>
        <dbReference type="Proteomes" id="UP001290455"/>
    </source>
</evidence>
<keyword evidence="3" id="KW-1185">Reference proteome</keyword>
<protein>
    <recommendedName>
        <fullName evidence="4">Zinc-finger domain-containing protein</fullName>
    </recommendedName>
</protein>
<evidence type="ECO:0000256" key="1">
    <source>
        <dbReference type="SAM" id="Phobius"/>
    </source>
</evidence>
<keyword evidence="1" id="KW-0812">Transmembrane</keyword>
<comment type="caution">
    <text evidence="2">The sequence shown here is derived from an EMBL/GenBank/DDBJ whole genome shotgun (WGS) entry which is preliminary data.</text>
</comment>
<sequence length="155" mass="17937">MSHYQLEQWKAYVNDDLDEKVREVYEEHLYSCDQCLDLYFQVVAEQEEFLPVLSNEADFTNTIMARIEESNKSEKLHPNVKKVPFHQRAIFHYTLAAAMTILLMITGVFQSITSYVGTIQNPVAIEEKNSVTKGIVDKTFAWMDTFDTMNKEAGK</sequence>
<accession>A0ABU5J2N4</accession>
<feature type="transmembrane region" description="Helical" evidence="1">
    <location>
        <begin position="90"/>
        <end position="109"/>
    </location>
</feature>
<dbReference type="EMBL" id="JAXOFX010000015">
    <property type="protein sequence ID" value="MDZ5473620.1"/>
    <property type="molecule type" value="Genomic_DNA"/>
</dbReference>
<evidence type="ECO:0008006" key="4">
    <source>
        <dbReference type="Google" id="ProtNLM"/>
    </source>
</evidence>
<dbReference type="Proteomes" id="UP001290455">
    <property type="component" value="Unassembled WGS sequence"/>
</dbReference>
<keyword evidence="1" id="KW-1133">Transmembrane helix</keyword>
<organism evidence="2 3">
    <name type="scientific">Robertmurraya mangrovi</name>
    <dbReference type="NCBI Taxonomy" id="3098077"/>
    <lineage>
        <taxon>Bacteria</taxon>
        <taxon>Bacillati</taxon>
        <taxon>Bacillota</taxon>
        <taxon>Bacilli</taxon>
        <taxon>Bacillales</taxon>
        <taxon>Bacillaceae</taxon>
        <taxon>Robertmurraya</taxon>
    </lineage>
</organism>
<name>A0ABU5J2N4_9BACI</name>
<gene>
    <name evidence="2" type="ORF">SM124_18040</name>
</gene>